<accession>G0WAS2</accession>
<evidence type="ECO:0000256" key="2">
    <source>
        <dbReference type="ARBA" id="ARBA00022801"/>
    </source>
</evidence>
<dbReference type="PANTHER" id="PTHR12121:SF45">
    <property type="entry name" value="NOCTURNIN"/>
    <property type="match status" value="1"/>
</dbReference>
<feature type="region of interest" description="Disordered" evidence="3">
    <location>
        <begin position="317"/>
        <end position="364"/>
    </location>
</feature>
<comment type="similarity">
    <text evidence="1">Belongs to the CCR4/nocturin family.</text>
</comment>
<dbReference type="KEGG" id="ndi:NDAI_0E00260"/>
<dbReference type="InterPro" id="IPR036691">
    <property type="entry name" value="Endo/exonu/phosph_ase_sf"/>
</dbReference>
<feature type="compositionally biased region" description="Basic and acidic residues" evidence="3">
    <location>
        <begin position="327"/>
        <end position="337"/>
    </location>
</feature>
<dbReference type="OMA" id="YTHYWKT"/>
<feature type="compositionally biased region" description="Polar residues" evidence="3">
    <location>
        <begin position="1"/>
        <end position="15"/>
    </location>
</feature>
<feature type="compositionally biased region" description="Acidic residues" evidence="3">
    <location>
        <begin position="338"/>
        <end position="351"/>
    </location>
</feature>
<dbReference type="HOGENOM" id="CLU_034867_0_0_1"/>
<keyword evidence="2" id="KW-0378">Hydrolase</keyword>
<evidence type="ECO:0000256" key="3">
    <source>
        <dbReference type="SAM" id="MobiDB-lite"/>
    </source>
</evidence>
<evidence type="ECO:0000313" key="5">
    <source>
        <dbReference type="EMBL" id="CCD24842.1"/>
    </source>
</evidence>
<dbReference type="Pfam" id="PF03372">
    <property type="entry name" value="Exo_endo_phos"/>
    <property type="match status" value="1"/>
</dbReference>
<dbReference type="GO" id="GO:0043633">
    <property type="term" value="P:polyadenylation-dependent RNA catabolic process"/>
    <property type="evidence" value="ECO:0007669"/>
    <property type="project" value="EnsemblFungi"/>
</dbReference>
<dbReference type="EMBL" id="HE580271">
    <property type="protein sequence ID" value="CCD24842.1"/>
    <property type="molecule type" value="Genomic_DNA"/>
</dbReference>
<sequence length="498" mass="58265">MISDSANDNAEPHQTQQNNQKKRNQKMNKKRMMLNTEYITKIRAEREKKRELEREYRMKHGFEPDIPSELQFIKRPLLTLHDDDPVKGTMLKIMTYNCLAQSLIQRDLFPGSGQALKWVRRSKVLLNELKYYDSDLLSLQEIDFVQFKQYWKIVLAKLGYDCEFYKKNGKIHGVLIAWKRNLFAKVKSLPIDFDETLSGTIKPRTRTKNVGLVIALEFLNKDKSAIKKKGVIIGTTHLFWHLFGTFERTRQCYVMMDQMDKFMKKLGGIEKWYPFFTGDFNSQPKDAPYVSITSKPVSFQNETKIVIECSAAYKYSKKRNGEEEEKNEGKEKQHEIDSSDSSDAETDEEKEEIIPNQPSNARPLHFTPTREQAELVSQLAALHNSLNLRAISLYSVGYRKVDPENAYINNDRGEPELSEWARMWSGLLDYIFFLQHWDGKTNHEKVDSLKTFERENNVKLRGLLKMPQSKEMCEHAIPYKGEYPSDHLCMMIQLELLE</sequence>
<dbReference type="AlphaFoldDB" id="G0WAS2"/>
<dbReference type="GeneID" id="11499112"/>
<dbReference type="InterPro" id="IPR050410">
    <property type="entry name" value="CCR4/nocturin_mRNA_transcr"/>
</dbReference>
<dbReference type="RefSeq" id="XP_003670085.1">
    <property type="nucleotide sequence ID" value="XM_003670037.1"/>
</dbReference>
<protein>
    <recommendedName>
        <fullName evidence="4">Endonuclease/exonuclease/phosphatase domain-containing protein</fullName>
    </recommendedName>
</protein>
<organism evidence="5 6">
    <name type="scientific">Naumovozyma dairenensis (strain ATCC 10597 / BCRC 20456 / CBS 421 / NBRC 0211 / NRRL Y-12639)</name>
    <name type="common">Saccharomyces dairenensis</name>
    <dbReference type="NCBI Taxonomy" id="1071378"/>
    <lineage>
        <taxon>Eukaryota</taxon>
        <taxon>Fungi</taxon>
        <taxon>Dikarya</taxon>
        <taxon>Ascomycota</taxon>
        <taxon>Saccharomycotina</taxon>
        <taxon>Saccharomycetes</taxon>
        <taxon>Saccharomycetales</taxon>
        <taxon>Saccharomycetaceae</taxon>
        <taxon>Naumovozyma</taxon>
    </lineage>
</organism>
<dbReference type="InterPro" id="IPR005135">
    <property type="entry name" value="Endo/exonuclease/phosphatase"/>
</dbReference>
<dbReference type="PANTHER" id="PTHR12121">
    <property type="entry name" value="CARBON CATABOLITE REPRESSOR PROTEIN 4"/>
    <property type="match status" value="1"/>
</dbReference>
<evidence type="ECO:0000259" key="4">
    <source>
        <dbReference type="Pfam" id="PF03372"/>
    </source>
</evidence>
<dbReference type="Proteomes" id="UP000000689">
    <property type="component" value="Chromosome 5"/>
</dbReference>
<gene>
    <name evidence="5" type="primary">NDAI0E00260</name>
    <name evidence="5" type="ordered locus">NDAI_0E00260</name>
</gene>
<dbReference type="GO" id="GO:0004535">
    <property type="term" value="F:poly(A)-specific ribonuclease activity"/>
    <property type="evidence" value="ECO:0007669"/>
    <property type="project" value="EnsemblFungi"/>
</dbReference>
<keyword evidence="6" id="KW-1185">Reference proteome</keyword>
<feature type="compositionally biased region" description="Basic residues" evidence="3">
    <location>
        <begin position="20"/>
        <end position="31"/>
    </location>
</feature>
<dbReference type="SUPFAM" id="SSF56219">
    <property type="entry name" value="DNase I-like"/>
    <property type="match status" value="1"/>
</dbReference>
<dbReference type="OrthoDB" id="428734at2759"/>
<evidence type="ECO:0000313" key="6">
    <source>
        <dbReference type="Proteomes" id="UP000000689"/>
    </source>
</evidence>
<feature type="region of interest" description="Disordered" evidence="3">
    <location>
        <begin position="1"/>
        <end position="31"/>
    </location>
</feature>
<feature type="domain" description="Endonuclease/exonuclease/phosphatase" evidence="4">
    <location>
        <begin position="94"/>
        <end position="294"/>
    </location>
</feature>
<proteinExistence type="inferred from homology"/>
<dbReference type="Gene3D" id="3.60.10.10">
    <property type="entry name" value="Endonuclease/exonuclease/phosphatase"/>
    <property type="match status" value="1"/>
</dbReference>
<dbReference type="eggNOG" id="KOG2338">
    <property type="taxonomic scope" value="Eukaryota"/>
</dbReference>
<reference evidence="5 6" key="1">
    <citation type="journal article" date="2011" name="Proc. Natl. Acad. Sci. U.S.A.">
        <title>Evolutionary erosion of yeast sex chromosomes by mating-type switching accidents.</title>
        <authorList>
            <person name="Gordon J.L."/>
            <person name="Armisen D."/>
            <person name="Proux-Wera E."/>
            <person name="Oheigeartaigh S.S."/>
            <person name="Byrne K.P."/>
            <person name="Wolfe K.H."/>
        </authorList>
    </citation>
    <scope>NUCLEOTIDE SEQUENCE [LARGE SCALE GENOMIC DNA]</scope>
    <source>
        <strain evidence="6">ATCC 10597 / BCRC 20456 / CBS 421 / NBRC 0211 / NRRL Y-12639</strain>
    </source>
</reference>
<evidence type="ECO:0000256" key="1">
    <source>
        <dbReference type="ARBA" id="ARBA00010774"/>
    </source>
</evidence>
<name>G0WAS2_NAUDC</name>